<dbReference type="Pfam" id="PF02826">
    <property type="entry name" value="2-Hacid_dh_C"/>
    <property type="match status" value="1"/>
</dbReference>
<dbReference type="SUPFAM" id="SSF52283">
    <property type="entry name" value="Formate/glycerate dehydrogenase catalytic domain-like"/>
    <property type="match status" value="1"/>
</dbReference>
<dbReference type="Proteomes" id="UP001179280">
    <property type="component" value="Unassembled WGS sequence"/>
</dbReference>
<reference evidence="7" key="1">
    <citation type="submission" date="2021-01" db="EMBL/GenBank/DDBJ databases">
        <title>Genomic Encyclopedia of Type Strains, Phase IV (KMG-IV): sequencing the most valuable type-strain genomes for metagenomic binning, comparative biology and taxonomic classification.</title>
        <authorList>
            <person name="Goeker M."/>
        </authorList>
    </citation>
    <scope>NUCLEOTIDE SEQUENCE</scope>
    <source>
        <strain evidence="7">DSM 21943</strain>
    </source>
</reference>
<dbReference type="InterPro" id="IPR006139">
    <property type="entry name" value="D-isomer_2_OHA_DH_cat_dom"/>
</dbReference>
<dbReference type="InterPro" id="IPR006140">
    <property type="entry name" value="D-isomer_DH_NAD-bd"/>
</dbReference>
<gene>
    <name evidence="7" type="ORF">JOC54_002008</name>
</gene>
<protein>
    <submittedName>
        <fullName evidence="7">D-3-phosphoglycerate dehydrogenase</fullName>
    </submittedName>
</protein>
<dbReference type="Gene3D" id="3.40.50.720">
    <property type="entry name" value="NAD(P)-binding Rossmann-like Domain"/>
    <property type="match status" value="2"/>
</dbReference>
<keyword evidence="3" id="KW-0520">NAD</keyword>
<evidence type="ECO:0000313" key="8">
    <source>
        <dbReference type="Proteomes" id="UP001179280"/>
    </source>
</evidence>
<proteinExistence type="inferred from homology"/>
<comment type="caution">
    <text evidence="7">The sequence shown here is derived from an EMBL/GenBank/DDBJ whole genome shotgun (WGS) entry which is preliminary data.</text>
</comment>
<dbReference type="InterPro" id="IPR050857">
    <property type="entry name" value="D-2-hydroxyacid_DH"/>
</dbReference>
<name>A0ABS2SWA7_9BACI</name>
<feature type="domain" description="D-isomer specific 2-hydroxyacid dehydrogenase NAD-binding" evidence="6">
    <location>
        <begin position="107"/>
        <end position="284"/>
    </location>
</feature>
<accession>A0ABS2SWA7</accession>
<evidence type="ECO:0000313" key="7">
    <source>
        <dbReference type="EMBL" id="MBM7838749.1"/>
    </source>
</evidence>
<evidence type="ECO:0000256" key="2">
    <source>
        <dbReference type="ARBA" id="ARBA00023002"/>
    </source>
</evidence>
<dbReference type="PANTHER" id="PTHR42789">
    <property type="entry name" value="D-ISOMER SPECIFIC 2-HYDROXYACID DEHYDROGENASE FAMILY PROTEIN (AFU_ORTHOLOGUE AFUA_6G10090)"/>
    <property type="match status" value="1"/>
</dbReference>
<evidence type="ECO:0000259" key="6">
    <source>
        <dbReference type="Pfam" id="PF02826"/>
    </source>
</evidence>
<dbReference type="Pfam" id="PF00389">
    <property type="entry name" value="2-Hacid_dh"/>
    <property type="match status" value="1"/>
</dbReference>
<dbReference type="EMBL" id="JAFBCV010000005">
    <property type="protein sequence ID" value="MBM7838749.1"/>
    <property type="molecule type" value="Genomic_DNA"/>
</dbReference>
<keyword evidence="2 4" id="KW-0560">Oxidoreductase</keyword>
<sequence>MAQIYISGEIPEAGYHRLSDYSYDVYKGEQLISEAELIEQIKEATALLCPLSTKVSARVIENAPHLKIIANYGAGFDNIDVQSATERGIVVTNTPKVSTDATAELALGLMLSLMRRIPEGDQLCRTTGFNGWAPLFFLGNELKGKTLGIIGFGKIGQAVAKRAKAFDMNIVYTARTRKQEAERLYQATYMPIDELIETSDVISIHTAYTKETHHLFNEDTFPKMKKSAVLLNLARGPVIHEEALVQALKKEQLAGAALDVFEFEPQINDELIQMNNVVLTPHIGNATVETRNEMATLAAANIKNVLAGEKALTPVN</sequence>
<dbReference type="SUPFAM" id="SSF51735">
    <property type="entry name" value="NAD(P)-binding Rossmann-fold domains"/>
    <property type="match status" value="1"/>
</dbReference>
<evidence type="ECO:0000256" key="3">
    <source>
        <dbReference type="ARBA" id="ARBA00023027"/>
    </source>
</evidence>
<evidence type="ECO:0000259" key="5">
    <source>
        <dbReference type="Pfam" id="PF00389"/>
    </source>
</evidence>
<evidence type="ECO:0000256" key="4">
    <source>
        <dbReference type="RuleBase" id="RU003719"/>
    </source>
</evidence>
<evidence type="ECO:0000256" key="1">
    <source>
        <dbReference type="ARBA" id="ARBA00005854"/>
    </source>
</evidence>
<dbReference type="RefSeq" id="WP_204466009.1">
    <property type="nucleotide sequence ID" value="NZ_JAFBCV010000005.1"/>
</dbReference>
<dbReference type="CDD" id="cd12178">
    <property type="entry name" value="2-Hacid_dh_13"/>
    <property type="match status" value="1"/>
</dbReference>
<dbReference type="PANTHER" id="PTHR42789:SF1">
    <property type="entry name" value="D-ISOMER SPECIFIC 2-HYDROXYACID DEHYDROGENASE FAMILY PROTEIN (AFU_ORTHOLOGUE AFUA_6G10090)"/>
    <property type="match status" value="1"/>
</dbReference>
<dbReference type="InterPro" id="IPR036291">
    <property type="entry name" value="NAD(P)-bd_dom_sf"/>
</dbReference>
<keyword evidence="8" id="KW-1185">Reference proteome</keyword>
<feature type="domain" description="D-isomer specific 2-hydroxyacid dehydrogenase catalytic" evidence="5">
    <location>
        <begin position="6"/>
        <end position="316"/>
    </location>
</feature>
<comment type="similarity">
    <text evidence="1 4">Belongs to the D-isomer specific 2-hydroxyacid dehydrogenase family.</text>
</comment>
<organism evidence="7 8">
    <name type="scientific">Shouchella xiaoxiensis</name>
    <dbReference type="NCBI Taxonomy" id="766895"/>
    <lineage>
        <taxon>Bacteria</taxon>
        <taxon>Bacillati</taxon>
        <taxon>Bacillota</taxon>
        <taxon>Bacilli</taxon>
        <taxon>Bacillales</taxon>
        <taxon>Bacillaceae</taxon>
        <taxon>Shouchella</taxon>
    </lineage>
</organism>